<dbReference type="GO" id="GO:0003676">
    <property type="term" value="F:nucleic acid binding"/>
    <property type="evidence" value="ECO:0007669"/>
    <property type="project" value="InterPro"/>
</dbReference>
<dbReference type="InterPro" id="IPR012337">
    <property type="entry name" value="RNaseH-like_sf"/>
</dbReference>
<dbReference type="EMBL" id="GISG01181026">
    <property type="protein sequence ID" value="MBA4653832.1"/>
    <property type="molecule type" value="Transcribed_RNA"/>
</dbReference>
<reference evidence="1" key="2">
    <citation type="submission" date="2020-07" db="EMBL/GenBank/DDBJ databases">
        <authorList>
            <person name="Vera ALvarez R."/>
            <person name="Arias-Moreno D.M."/>
            <person name="Jimenez-Jacinto V."/>
            <person name="Jimenez-Bremont J.F."/>
            <person name="Swaminathan K."/>
            <person name="Moose S.P."/>
            <person name="Guerrero-Gonzalez M.L."/>
            <person name="Marino-Ramirez L."/>
            <person name="Landsman D."/>
            <person name="Rodriguez-Kessler M."/>
            <person name="Delgado-Sanchez P."/>
        </authorList>
    </citation>
    <scope>NUCLEOTIDE SEQUENCE</scope>
    <source>
        <tissue evidence="1">Cladode</tissue>
    </source>
</reference>
<proteinExistence type="predicted"/>
<evidence type="ECO:0008006" key="2">
    <source>
        <dbReference type="Google" id="ProtNLM"/>
    </source>
</evidence>
<dbReference type="InterPro" id="IPR036397">
    <property type="entry name" value="RNaseH_sf"/>
</dbReference>
<name>A0A7C8ZX12_OPUST</name>
<protein>
    <recommendedName>
        <fullName evidence="2">Integrase catalytic domain-containing protein</fullName>
    </recommendedName>
</protein>
<dbReference type="PANTHER" id="PTHR42648">
    <property type="entry name" value="TRANSPOSASE, PUTATIVE-RELATED"/>
    <property type="match status" value="1"/>
</dbReference>
<dbReference type="Gene3D" id="3.30.420.10">
    <property type="entry name" value="Ribonuclease H-like superfamily/Ribonuclease H"/>
    <property type="match status" value="1"/>
</dbReference>
<organism evidence="1">
    <name type="scientific">Opuntia streptacantha</name>
    <name type="common">Prickly pear cactus</name>
    <name type="synonym">Opuntia cardona</name>
    <dbReference type="NCBI Taxonomy" id="393608"/>
    <lineage>
        <taxon>Eukaryota</taxon>
        <taxon>Viridiplantae</taxon>
        <taxon>Streptophyta</taxon>
        <taxon>Embryophyta</taxon>
        <taxon>Tracheophyta</taxon>
        <taxon>Spermatophyta</taxon>
        <taxon>Magnoliopsida</taxon>
        <taxon>eudicotyledons</taxon>
        <taxon>Gunneridae</taxon>
        <taxon>Pentapetalae</taxon>
        <taxon>Caryophyllales</taxon>
        <taxon>Cactineae</taxon>
        <taxon>Cactaceae</taxon>
        <taxon>Opuntioideae</taxon>
        <taxon>Opuntia</taxon>
    </lineage>
</organism>
<dbReference type="AlphaFoldDB" id="A0A7C8ZX12"/>
<accession>A0A7C8ZX12</accession>
<sequence>MRKRDQIRVKIESNEGLIGAHLDILTLDKKRYFLLFVDDYTRMMWVYFLEQKSQAFSYFLQFKALTEKQSGHNLKFSELIVEENSTGRNLTISAKSMASKGNYQ</sequence>
<dbReference type="InterPro" id="IPR039537">
    <property type="entry name" value="Retrotran_Ty1/copia-like"/>
</dbReference>
<dbReference type="PANTHER" id="PTHR42648:SF18">
    <property type="entry name" value="RETROTRANSPOSON, UNCLASSIFIED-LIKE PROTEIN"/>
    <property type="match status" value="1"/>
</dbReference>
<dbReference type="SUPFAM" id="SSF53098">
    <property type="entry name" value="Ribonuclease H-like"/>
    <property type="match status" value="1"/>
</dbReference>
<reference evidence="1" key="1">
    <citation type="journal article" date="2013" name="J. Plant Res.">
        <title>Effect of fungi and light on seed germination of three Opuntia species from semiarid lands of central Mexico.</title>
        <authorList>
            <person name="Delgado-Sanchez P."/>
            <person name="Jimenez-Bremont J.F."/>
            <person name="Guerrero-Gonzalez Mde L."/>
            <person name="Flores J."/>
        </authorList>
    </citation>
    <scope>NUCLEOTIDE SEQUENCE</scope>
    <source>
        <tissue evidence="1">Cladode</tissue>
    </source>
</reference>
<evidence type="ECO:0000313" key="1">
    <source>
        <dbReference type="EMBL" id="MBA4653832.1"/>
    </source>
</evidence>